<gene>
    <name evidence="2" type="ORF">HDF15_001927</name>
</gene>
<evidence type="ECO:0000256" key="1">
    <source>
        <dbReference type="SAM" id="MobiDB-lite"/>
    </source>
</evidence>
<dbReference type="EMBL" id="JACHIO010000007">
    <property type="protein sequence ID" value="MBB5063582.1"/>
    <property type="molecule type" value="Genomic_DNA"/>
</dbReference>
<dbReference type="Proteomes" id="UP000584867">
    <property type="component" value="Unassembled WGS sequence"/>
</dbReference>
<feature type="region of interest" description="Disordered" evidence="1">
    <location>
        <begin position="1"/>
        <end position="49"/>
    </location>
</feature>
<dbReference type="AlphaFoldDB" id="A0A7W7ZPX3"/>
<comment type="caution">
    <text evidence="2">The sequence shown here is derived from an EMBL/GenBank/DDBJ whole genome shotgun (WGS) entry which is preliminary data.</text>
</comment>
<evidence type="ECO:0000313" key="2">
    <source>
        <dbReference type="EMBL" id="MBB5063582.1"/>
    </source>
</evidence>
<proteinExistence type="predicted"/>
<evidence type="ECO:0000313" key="3">
    <source>
        <dbReference type="Proteomes" id="UP000584867"/>
    </source>
</evidence>
<organism evidence="2 3">
    <name type="scientific">Granulicella mallensis</name>
    <dbReference type="NCBI Taxonomy" id="940614"/>
    <lineage>
        <taxon>Bacteria</taxon>
        <taxon>Pseudomonadati</taxon>
        <taxon>Acidobacteriota</taxon>
        <taxon>Terriglobia</taxon>
        <taxon>Terriglobales</taxon>
        <taxon>Acidobacteriaceae</taxon>
        <taxon>Granulicella</taxon>
    </lineage>
</organism>
<protein>
    <submittedName>
        <fullName evidence="2">Uncharacterized protein</fullName>
    </submittedName>
</protein>
<reference evidence="2 3" key="1">
    <citation type="submission" date="2020-08" db="EMBL/GenBank/DDBJ databases">
        <title>Genomic Encyclopedia of Type Strains, Phase IV (KMG-V): Genome sequencing to study the core and pangenomes of soil and plant-associated prokaryotes.</title>
        <authorList>
            <person name="Whitman W."/>
        </authorList>
    </citation>
    <scope>NUCLEOTIDE SEQUENCE [LARGE SCALE GENOMIC DNA]</scope>
    <source>
        <strain evidence="2 3">X5P3</strain>
    </source>
</reference>
<sequence length="49" mass="5166">MSSIFRANGPFHTSLRQSESKSTRDSVLAQGATPQVSAGLEVEGCKPDS</sequence>
<name>A0A7W7ZPX3_9BACT</name>
<accession>A0A7W7ZPX3</accession>